<evidence type="ECO:0000256" key="1">
    <source>
        <dbReference type="SAM" id="MobiDB-lite"/>
    </source>
</evidence>
<evidence type="ECO:0000313" key="4">
    <source>
        <dbReference type="Proteomes" id="UP001208570"/>
    </source>
</evidence>
<sequence length="203" mass="21938">MSVGITVNTPYTTDTSRQSTLDDGVESNMAAFTPAPKSQKTTIVVTSVVICGIIIIVTVVIIVIVIRRRKEAQKSSDDDDDDDDDAKQAKTISELDKDQFGVNVIDNVNYVTNGDVTKVTSGVENRSIQDPYMEINITDDGNYETIGQGEDPDQIDLPTSKADLNTDTDLLDNDDYVGFGEEASVSNVTSVPNYELAGPFSDG</sequence>
<dbReference type="EMBL" id="JAODUP010000537">
    <property type="protein sequence ID" value="KAK2147764.1"/>
    <property type="molecule type" value="Genomic_DNA"/>
</dbReference>
<comment type="caution">
    <text evidence="3">The sequence shown here is derived from an EMBL/GenBank/DDBJ whole genome shotgun (WGS) entry which is preliminary data.</text>
</comment>
<keyword evidence="2" id="KW-0812">Transmembrane</keyword>
<protein>
    <submittedName>
        <fullName evidence="3">Uncharacterized protein</fullName>
    </submittedName>
</protein>
<keyword evidence="2" id="KW-1133">Transmembrane helix</keyword>
<name>A0AAD9J7H0_9ANNE</name>
<keyword evidence="2" id="KW-0472">Membrane</keyword>
<evidence type="ECO:0000313" key="3">
    <source>
        <dbReference type="EMBL" id="KAK2147764.1"/>
    </source>
</evidence>
<proteinExistence type="predicted"/>
<feature type="transmembrane region" description="Helical" evidence="2">
    <location>
        <begin position="43"/>
        <end position="66"/>
    </location>
</feature>
<reference evidence="3" key="1">
    <citation type="journal article" date="2023" name="Mol. Biol. Evol.">
        <title>Third-Generation Sequencing Reveals the Adaptive Role of the Epigenome in Three Deep-Sea Polychaetes.</title>
        <authorList>
            <person name="Perez M."/>
            <person name="Aroh O."/>
            <person name="Sun Y."/>
            <person name="Lan Y."/>
            <person name="Juniper S.K."/>
            <person name="Young C.R."/>
            <person name="Angers B."/>
            <person name="Qian P.Y."/>
        </authorList>
    </citation>
    <scope>NUCLEOTIDE SEQUENCE</scope>
    <source>
        <strain evidence="3">P08H-3</strain>
    </source>
</reference>
<dbReference type="AlphaFoldDB" id="A0AAD9J7H0"/>
<evidence type="ECO:0000256" key="2">
    <source>
        <dbReference type="SAM" id="Phobius"/>
    </source>
</evidence>
<gene>
    <name evidence="3" type="ORF">LSH36_537g02071</name>
</gene>
<accession>A0AAD9J7H0</accession>
<organism evidence="3 4">
    <name type="scientific">Paralvinella palmiformis</name>
    <dbReference type="NCBI Taxonomy" id="53620"/>
    <lineage>
        <taxon>Eukaryota</taxon>
        <taxon>Metazoa</taxon>
        <taxon>Spiralia</taxon>
        <taxon>Lophotrochozoa</taxon>
        <taxon>Annelida</taxon>
        <taxon>Polychaeta</taxon>
        <taxon>Sedentaria</taxon>
        <taxon>Canalipalpata</taxon>
        <taxon>Terebellida</taxon>
        <taxon>Terebelliformia</taxon>
        <taxon>Alvinellidae</taxon>
        <taxon>Paralvinella</taxon>
    </lineage>
</organism>
<dbReference type="Proteomes" id="UP001208570">
    <property type="component" value="Unassembled WGS sequence"/>
</dbReference>
<keyword evidence="4" id="KW-1185">Reference proteome</keyword>
<feature type="region of interest" description="Disordered" evidence="1">
    <location>
        <begin position="1"/>
        <end position="20"/>
    </location>
</feature>